<organism evidence="2 3">
    <name type="scientific">Siansivirga zeaxanthinifaciens CC-SAMT-1</name>
    <dbReference type="NCBI Taxonomy" id="1454006"/>
    <lineage>
        <taxon>Bacteria</taxon>
        <taxon>Pseudomonadati</taxon>
        <taxon>Bacteroidota</taxon>
        <taxon>Flavobacteriia</taxon>
        <taxon>Flavobacteriales</taxon>
        <taxon>Flavobacteriaceae</taxon>
        <taxon>Siansivirga</taxon>
    </lineage>
</organism>
<evidence type="ECO:0000313" key="3">
    <source>
        <dbReference type="Proteomes" id="UP000032229"/>
    </source>
</evidence>
<dbReference type="EMBL" id="CP007202">
    <property type="protein sequence ID" value="AJR04949.1"/>
    <property type="molecule type" value="Genomic_DNA"/>
</dbReference>
<dbReference type="SUPFAM" id="SSF49842">
    <property type="entry name" value="TNF-like"/>
    <property type="match status" value="1"/>
</dbReference>
<evidence type="ECO:0000313" key="2">
    <source>
        <dbReference type="EMBL" id="AJR04949.1"/>
    </source>
</evidence>
<dbReference type="HOGENOM" id="CLU_520623_0_0_10"/>
<dbReference type="Proteomes" id="UP000032229">
    <property type="component" value="Chromosome"/>
</dbReference>
<reference evidence="2 3" key="1">
    <citation type="submission" date="2014-02" db="EMBL/GenBank/DDBJ databases">
        <authorList>
            <person name="Young C.-C."/>
            <person name="Hameed A."/>
            <person name="Huang H.-C."/>
            <person name="Shahina M."/>
        </authorList>
    </citation>
    <scope>NUCLEOTIDE SEQUENCE [LARGE SCALE GENOMIC DNA]</scope>
    <source>
        <strain evidence="2 3">CC-SAMT-1</strain>
    </source>
</reference>
<dbReference type="STRING" id="1454006.AW14_12230"/>
<dbReference type="KEGG" id="sze:AW14_12230"/>
<dbReference type="InterPro" id="IPR011049">
    <property type="entry name" value="Serralysin-like_metalloprot_C"/>
</dbReference>
<dbReference type="Gene3D" id="2.150.10.10">
    <property type="entry name" value="Serralysin-like metalloprotease, C-terminal"/>
    <property type="match status" value="1"/>
</dbReference>
<dbReference type="InterPro" id="IPR008983">
    <property type="entry name" value="Tumour_necrosis_fac-like_dom"/>
</dbReference>
<feature type="domain" description="C1q" evidence="1">
    <location>
        <begin position="374"/>
        <end position="497"/>
    </location>
</feature>
<proteinExistence type="predicted"/>
<name>A0A0C5WIF7_9FLAO</name>
<accession>A0A0C5WIF7</accession>
<gene>
    <name evidence="2" type="ORF">AW14_12230</name>
</gene>
<dbReference type="Gene3D" id="2.60.120.40">
    <property type="match status" value="1"/>
</dbReference>
<keyword evidence="3" id="KW-1185">Reference proteome</keyword>
<protein>
    <recommendedName>
        <fullName evidence="1">C1q domain-containing protein</fullName>
    </recommendedName>
</protein>
<dbReference type="AlphaFoldDB" id="A0A0C5WIF7"/>
<sequence>MLLCPYLIFSQVGIKTTNPKAQLHIVASDSLLPLNTDGLIIPRIDEFPAVNPTIAQDGMLAYVTGAGSVSSGFYYWQQSIPAWVPFVKKIDDLLDGKSDNDGTDNGSSIFLGINSGAADDATDNKNIGIGFNSLESNTSGENNIGIGVNTLTNNTTGRNNTAVGSSALRNNTTGESNVAFGNLSLVKNIAGLNNVGFGNQTLRLNVYGNNNTALGDYAGKSLDFDSVTTNNNDNNVFVGSGAGNSDVTAQQNVYIGSLAGGGDYDAVNVSGTAENKSGNIFIGYRSGYDETGSNKLYIENSDNDSDNALIYGEFDNNILRTNGELQIGNPSTTGYAFPTADGTANQILVTDGNGQLSFQNNTPLSSFSLVRARMTASQTLVDGSQKLLFNTTDFDLNGEFDTATNSFIADNQGYYSISAKFSTDTQTNTTTYTLGIYVNGALYESFTQNHSGSGRVTRQIYAIVELSANDTVYIGVDTTATGAGTSVLNNNTRTTFTIERIRQIINFIKTKNPIHLNRIFFLF</sequence>
<dbReference type="Pfam" id="PF00386">
    <property type="entry name" value="C1q"/>
    <property type="match status" value="1"/>
</dbReference>
<dbReference type="InterPro" id="IPR001073">
    <property type="entry name" value="C1q_dom"/>
</dbReference>
<evidence type="ECO:0000259" key="1">
    <source>
        <dbReference type="Pfam" id="PF00386"/>
    </source>
</evidence>